<organism evidence="3 4">
    <name type="scientific">Streptomyces luteireticuli</name>
    <dbReference type="NCBI Taxonomy" id="173858"/>
    <lineage>
        <taxon>Bacteria</taxon>
        <taxon>Bacillati</taxon>
        <taxon>Actinomycetota</taxon>
        <taxon>Actinomycetes</taxon>
        <taxon>Kitasatosporales</taxon>
        <taxon>Streptomycetaceae</taxon>
        <taxon>Streptomyces</taxon>
    </lineage>
</organism>
<feature type="chain" id="PRO_5046258582" evidence="2">
    <location>
        <begin position="31"/>
        <end position="79"/>
    </location>
</feature>
<evidence type="ECO:0000256" key="2">
    <source>
        <dbReference type="SAM" id="SignalP"/>
    </source>
</evidence>
<dbReference type="EMBL" id="BAAABX010000010">
    <property type="protein sequence ID" value="GAA0392843.1"/>
    <property type="molecule type" value="Genomic_DNA"/>
</dbReference>
<gene>
    <name evidence="3" type="ORF">GCM10010357_12010</name>
</gene>
<name>A0ABN0YEF3_9ACTN</name>
<dbReference type="Proteomes" id="UP001500879">
    <property type="component" value="Unassembled WGS sequence"/>
</dbReference>
<evidence type="ECO:0000313" key="3">
    <source>
        <dbReference type="EMBL" id="GAA0392843.1"/>
    </source>
</evidence>
<dbReference type="InterPro" id="IPR006311">
    <property type="entry name" value="TAT_signal"/>
</dbReference>
<comment type="caution">
    <text evidence="3">The sequence shown here is derived from an EMBL/GenBank/DDBJ whole genome shotgun (WGS) entry which is preliminary data.</text>
</comment>
<accession>A0ABN0YEF3</accession>
<sequence>MATRRMARSAAGALAAGALVVGAFIAPAGASSGDTARDGGHQATQRVLNALVQAGVPGITVQARDRRGSGGVRRGSATA</sequence>
<dbReference type="PROSITE" id="PS51318">
    <property type="entry name" value="TAT"/>
    <property type="match status" value="1"/>
</dbReference>
<evidence type="ECO:0000256" key="1">
    <source>
        <dbReference type="SAM" id="MobiDB-lite"/>
    </source>
</evidence>
<reference evidence="3 4" key="1">
    <citation type="journal article" date="2019" name="Int. J. Syst. Evol. Microbiol.">
        <title>The Global Catalogue of Microorganisms (GCM) 10K type strain sequencing project: providing services to taxonomists for standard genome sequencing and annotation.</title>
        <authorList>
            <consortium name="The Broad Institute Genomics Platform"/>
            <consortium name="The Broad Institute Genome Sequencing Center for Infectious Disease"/>
            <person name="Wu L."/>
            <person name="Ma J."/>
        </authorList>
    </citation>
    <scope>NUCLEOTIDE SEQUENCE [LARGE SCALE GENOMIC DNA]</scope>
    <source>
        <strain evidence="3 4">JCM 4788</strain>
    </source>
</reference>
<protein>
    <submittedName>
        <fullName evidence="3">Uncharacterized protein</fullName>
    </submittedName>
</protein>
<feature type="signal peptide" evidence="2">
    <location>
        <begin position="1"/>
        <end position="30"/>
    </location>
</feature>
<keyword evidence="4" id="KW-1185">Reference proteome</keyword>
<evidence type="ECO:0000313" key="4">
    <source>
        <dbReference type="Proteomes" id="UP001500879"/>
    </source>
</evidence>
<keyword evidence="2" id="KW-0732">Signal</keyword>
<feature type="region of interest" description="Disordered" evidence="1">
    <location>
        <begin position="59"/>
        <end position="79"/>
    </location>
</feature>
<proteinExistence type="predicted"/>